<sequence>MEVIILLMMISLTKFGLTSDGATKINVMNDLTRTKEDPVLLALGSMVRLKVIVTNSIRAG</sequence>
<reference evidence="2" key="1">
    <citation type="journal article" date="2019" name="Int. J. Syst. Evol. Microbiol.">
        <title>The Global Catalogue of Microorganisms (GCM) 10K type strain sequencing project: providing services to taxonomists for standard genome sequencing and annotation.</title>
        <authorList>
            <consortium name="The Broad Institute Genomics Platform"/>
            <consortium name="The Broad Institute Genome Sequencing Center for Infectious Disease"/>
            <person name="Wu L."/>
            <person name="Ma J."/>
        </authorList>
    </citation>
    <scope>NUCLEOTIDE SEQUENCE [LARGE SCALE GENOMIC DNA]</scope>
    <source>
        <strain evidence="2">CGMCC 1.12404</strain>
    </source>
</reference>
<organism evidence="1 2">
    <name type="scientific">Kroppenstedtia guangzhouensis</name>
    <dbReference type="NCBI Taxonomy" id="1274356"/>
    <lineage>
        <taxon>Bacteria</taxon>
        <taxon>Bacillati</taxon>
        <taxon>Bacillota</taxon>
        <taxon>Bacilli</taxon>
        <taxon>Bacillales</taxon>
        <taxon>Thermoactinomycetaceae</taxon>
        <taxon>Kroppenstedtia</taxon>
    </lineage>
</organism>
<dbReference type="EMBL" id="BMEX01000001">
    <property type="protein sequence ID" value="GGA35100.1"/>
    <property type="molecule type" value="Genomic_DNA"/>
</dbReference>
<comment type="caution">
    <text evidence="1">The sequence shown here is derived from an EMBL/GenBank/DDBJ whole genome shotgun (WGS) entry which is preliminary data.</text>
</comment>
<protein>
    <submittedName>
        <fullName evidence="1">Uncharacterized protein</fullName>
    </submittedName>
</protein>
<accession>A0ABQ1G226</accession>
<dbReference type="Proteomes" id="UP000617979">
    <property type="component" value="Unassembled WGS sequence"/>
</dbReference>
<keyword evidence="2" id="KW-1185">Reference proteome</keyword>
<gene>
    <name evidence="1" type="ORF">GCM10007416_05040</name>
</gene>
<proteinExistence type="predicted"/>
<evidence type="ECO:0000313" key="1">
    <source>
        <dbReference type="EMBL" id="GGA35100.1"/>
    </source>
</evidence>
<name>A0ABQ1G226_9BACL</name>
<evidence type="ECO:0000313" key="2">
    <source>
        <dbReference type="Proteomes" id="UP000617979"/>
    </source>
</evidence>